<dbReference type="EMBL" id="VCHX02000112">
    <property type="protein sequence ID" value="TPQ21707.1"/>
    <property type="molecule type" value="Genomic_DNA"/>
</dbReference>
<feature type="transmembrane region" description="Helical" evidence="2">
    <location>
        <begin position="111"/>
        <end position="133"/>
    </location>
</feature>
<keyword evidence="4" id="KW-1185">Reference proteome</keyword>
<evidence type="ECO:0000256" key="2">
    <source>
        <dbReference type="SAM" id="Phobius"/>
    </source>
</evidence>
<gene>
    <name evidence="3" type="ORF">FGD71_013760</name>
</gene>
<dbReference type="RefSeq" id="WP_119100718.1">
    <property type="nucleotide sequence ID" value="NZ_QXMJ01000112.1"/>
</dbReference>
<feature type="region of interest" description="Disordered" evidence="1">
    <location>
        <begin position="1"/>
        <end position="23"/>
    </location>
</feature>
<feature type="transmembrane region" description="Helical" evidence="2">
    <location>
        <begin position="54"/>
        <end position="74"/>
    </location>
</feature>
<comment type="caution">
    <text evidence="3">The sequence shown here is derived from an EMBL/GenBank/DDBJ whole genome shotgun (WGS) entry which is preliminary data.</text>
</comment>
<feature type="transmembrane region" description="Helical" evidence="2">
    <location>
        <begin position="86"/>
        <end position="105"/>
    </location>
</feature>
<name>A0A505DFG6_9ACTN</name>
<keyword evidence="2" id="KW-0472">Membrane</keyword>
<evidence type="ECO:0000256" key="1">
    <source>
        <dbReference type="SAM" id="MobiDB-lite"/>
    </source>
</evidence>
<evidence type="ECO:0000313" key="3">
    <source>
        <dbReference type="EMBL" id="TPQ21707.1"/>
    </source>
</evidence>
<accession>A0A505DFG6</accession>
<keyword evidence="2" id="KW-1133">Transmembrane helix</keyword>
<sequence length="137" mass="14559">MAHAAPARRELPRAPRPSTGRPHVSPLRLAAPVLGGIVYGLWACAIGRDSGPITGWNVLLGVVSGLAFIAVYLGLRVIGPRLHRELRACAWAAFAGVALGFLYSLTGESVLKSSVIACVVAAVVFVMVFYRLYTTED</sequence>
<feature type="transmembrane region" description="Helical" evidence="2">
    <location>
        <begin position="29"/>
        <end position="48"/>
    </location>
</feature>
<dbReference type="Proteomes" id="UP000317378">
    <property type="component" value="Unassembled WGS sequence"/>
</dbReference>
<dbReference type="OrthoDB" id="4233344at2"/>
<evidence type="ECO:0000313" key="4">
    <source>
        <dbReference type="Proteomes" id="UP000317378"/>
    </source>
</evidence>
<dbReference type="AlphaFoldDB" id="A0A505DFG6"/>
<reference evidence="3 4" key="1">
    <citation type="submission" date="2019-06" db="EMBL/GenBank/DDBJ databases">
        <title>Streptomyces sporangiiformans sp. nov., a novel actinomycete isolated from soil in Mount Song.</title>
        <authorList>
            <person name="Han L."/>
        </authorList>
    </citation>
    <scope>NUCLEOTIDE SEQUENCE [LARGE SCALE GENOMIC DNA]</scope>
    <source>
        <strain evidence="3 4">NEAU-SSA 1</strain>
    </source>
</reference>
<organism evidence="3 4">
    <name type="scientific">Streptomyces sporangiiformans</name>
    <dbReference type="NCBI Taxonomy" id="2315329"/>
    <lineage>
        <taxon>Bacteria</taxon>
        <taxon>Bacillati</taxon>
        <taxon>Actinomycetota</taxon>
        <taxon>Actinomycetes</taxon>
        <taxon>Kitasatosporales</taxon>
        <taxon>Streptomycetaceae</taxon>
        <taxon>Streptomyces</taxon>
    </lineage>
</organism>
<keyword evidence="2" id="KW-0812">Transmembrane</keyword>
<protein>
    <submittedName>
        <fullName evidence="3">Uncharacterized protein</fullName>
    </submittedName>
</protein>
<proteinExistence type="predicted"/>